<organism evidence="1 2">
    <name type="scientific">Parascaris equorum</name>
    <name type="common">Equine roundworm</name>
    <dbReference type="NCBI Taxonomy" id="6256"/>
    <lineage>
        <taxon>Eukaryota</taxon>
        <taxon>Metazoa</taxon>
        <taxon>Ecdysozoa</taxon>
        <taxon>Nematoda</taxon>
        <taxon>Chromadorea</taxon>
        <taxon>Rhabditida</taxon>
        <taxon>Spirurina</taxon>
        <taxon>Ascaridomorpha</taxon>
        <taxon>Ascaridoidea</taxon>
        <taxon>Ascarididae</taxon>
        <taxon>Parascaris</taxon>
    </lineage>
</organism>
<accession>A0A914RBR6</accession>
<keyword evidence="1" id="KW-1185">Reference proteome</keyword>
<name>A0A914RBR6_PAREQ</name>
<evidence type="ECO:0000313" key="1">
    <source>
        <dbReference type="Proteomes" id="UP000887564"/>
    </source>
</evidence>
<reference evidence="2" key="1">
    <citation type="submission" date="2022-11" db="UniProtKB">
        <authorList>
            <consortium name="WormBaseParasite"/>
        </authorList>
    </citation>
    <scope>IDENTIFICATION</scope>
</reference>
<evidence type="ECO:0000313" key="2">
    <source>
        <dbReference type="WBParaSite" id="PEQ_0000393301-mRNA-1"/>
    </source>
</evidence>
<sequence>MSIGPHDKVQLFRSTSCGYTRISCTGSSTKEYRTNTIIGYLGSWYNVSFAFMWTTSNNATGG</sequence>
<dbReference type="AlphaFoldDB" id="A0A914RBR6"/>
<dbReference type="Proteomes" id="UP000887564">
    <property type="component" value="Unplaced"/>
</dbReference>
<proteinExistence type="predicted"/>
<dbReference type="WBParaSite" id="PEQ_0000393301-mRNA-1">
    <property type="protein sequence ID" value="PEQ_0000393301-mRNA-1"/>
    <property type="gene ID" value="PEQ_0000393301"/>
</dbReference>
<protein>
    <submittedName>
        <fullName evidence="2">Uncharacterized protein</fullName>
    </submittedName>
</protein>